<dbReference type="PROSITE" id="PS51257">
    <property type="entry name" value="PROKAR_LIPOPROTEIN"/>
    <property type="match status" value="1"/>
</dbReference>
<evidence type="ECO:0000313" key="2">
    <source>
        <dbReference type="Proteomes" id="UP000184611"/>
    </source>
</evidence>
<evidence type="ECO:0000313" key="1">
    <source>
        <dbReference type="EMBL" id="SHO72559.1"/>
    </source>
</evidence>
<protein>
    <recommendedName>
        <fullName evidence="3">PsbP protein</fullName>
    </recommendedName>
</protein>
<keyword evidence="2" id="KW-1185">Reference proteome</keyword>
<dbReference type="STRING" id="416016.SAMN05443547_0893"/>
<name>A0A1M7ZUI2_9FLAO</name>
<sequence length="194" mass="22717">MFHKNILLILFFTTLFSCSEKQFSFENYANYPVKFAKENFFYPNNEFEIFLPLNWESKIENYEDNDEIILGLDAFSKPDDENFIHGISIQKTKPFSLKKDLKSEYDYFIEKINQKASLEIIDSGKTDFLTNEAYFIHSKSNSGNYGELEMITIITKSSSDNNYFYLNAGASRTKELNKNMSMMLSCLKTFKQNN</sequence>
<gene>
    <name evidence="1" type="ORF">SAMN05443547_0893</name>
</gene>
<organism evidence="1 2">
    <name type="scientific">Flavobacterium cucumis</name>
    <dbReference type="NCBI Taxonomy" id="416016"/>
    <lineage>
        <taxon>Bacteria</taxon>
        <taxon>Pseudomonadati</taxon>
        <taxon>Bacteroidota</taxon>
        <taxon>Flavobacteriia</taxon>
        <taxon>Flavobacteriales</taxon>
        <taxon>Flavobacteriaceae</taxon>
        <taxon>Flavobacterium</taxon>
    </lineage>
</organism>
<dbReference type="OrthoDB" id="1359748at2"/>
<proteinExistence type="predicted"/>
<reference evidence="2" key="1">
    <citation type="submission" date="2016-12" db="EMBL/GenBank/DDBJ databases">
        <authorList>
            <person name="Varghese N."/>
            <person name="Submissions S."/>
        </authorList>
    </citation>
    <scope>NUCLEOTIDE SEQUENCE [LARGE SCALE GENOMIC DNA]</scope>
    <source>
        <strain evidence="2">DSM 18830</strain>
    </source>
</reference>
<dbReference type="AlphaFoldDB" id="A0A1M7ZUI2"/>
<evidence type="ECO:0008006" key="3">
    <source>
        <dbReference type="Google" id="ProtNLM"/>
    </source>
</evidence>
<accession>A0A1M7ZUI2</accession>
<dbReference type="Proteomes" id="UP000184611">
    <property type="component" value="Unassembled WGS sequence"/>
</dbReference>
<dbReference type="EMBL" id="FRYK01000001">
    <property type="protein sequence ID" value="SHO72559.1"/>
    <property type="molecule type" value="Genomic_DNA"/>
</dbReference>
<dbReference type="RefSeq" id="WP_073581784.1">
    <property type="nucleotide sequence ID" value="NZ_CBCSEA010000002.1"/>
</dbReference>